<reference evidence="2 3" key="1">
    <citation type="journal article" date="2019" name="Int. J. Syst. Evol. Microbiol.">
        <title>The Global Catalogue of Microorganisms (GCM) 10K type strain sequencing project: providing services to taxonomists for standard genome sequencing and annotation.</title>
        <authorList>
            <consortium name="The Broad Institute Genomics Platform"/>
            <consortium name="The Broad Institute Genome Sequencing Center for Infectious Disease"/>
            <person name="Wu L."/>
            <person name="Ma J."/>
        </authorList>
    </citation>
    <scope>NUCLEOTIDE SEQUENCE [LARGE SCALE GENOMIC DNA]</scope>
    <source>
        <strain evidence="2 3">JCM 13023</strain>
    </source>
</reference>
<organism evidence="2 3">
    <name type="scientific">Prauserella halophila</name>
    <dbReference type="NCBI Taxonomy" id="185641"/>
    <lineage>
        <taxon>Bacteria</taxon>
        <taxon>Bacillati</taxon>
        <taxon>Actinomycetota</taxon>
        <taxon>Actinomycetes</taxon>
        <taxon>Pseudonocardiales</taxon>
        <taxon>Pseudonocardiaceae</taxon>
        <taxon>Prauserella</taxon>
    </lineage>
</organism>
<proteinExistence type="predicted"/>
<protein>
    <submittedName>
        <fullName evidence="2">Uncharacterized protein</fullName>
    </submittedName>
</protein>
<dbReference type="Proteomes" id="UP001500653">
    <property type="component" value="Unassembled WGS sequence"/>
</dbReference>
<name>A0ABN1WF39_9PSEU</name>
<dbReference type="EMBL" id="BAAALN010000010">
    <property type="protein sequence ID" value="GAA1245085.1"/>
    <property type="molecule type" value="Genomic_DNA"/>
</dbReference>
<keyword evidence="3" id="KW-1185">Reference proteome</keyword>
<accession>A0ABN1WF39</accession>
<comment type="caution">
    <text evidence="2">The sequence shown here is derived from an EMBL/GenBank/DDBJ whole genome shotgun (WGS) entry which is preliminary data.</text>
</comment>
<sequence>MTGQENAAKAANTSPTRRNVGCTDGLQRPKKVSTYLGGHHVVLLAPLAETALMTPEAARELAGHLNEHADAIETRQRVAPVAQ</sequence>
<evidence type="ECO:0000256" key="1">
    <source>
        <dbReference type="SAM" id="MobiDB-lite"/>
    </source>
</evidence>
<gene>
    <name evidence="2" type="ORF">GCM10009676_33730</name>
</gene>
<feature type="region of interest" description="Disordered" evidence="1">
    <location>
        <begin position="1"/>
        <end position="26"/>
    </location>
</feature>
<evidence type="ECO:0000313" key="2">
    <source>
        <dbReference type="EMBL" id="GAA1245085.1"/>
    </source>
</evidence>
<dbReference type="RefSeq" id="WP_253866172.1">
    <property type="nucleotide sequence ID" value="NZ_BAAALN010000010.1"/>
</dbReference>
<evidence type="ECO:0000313" key="3">
    <source>
        <dbReference type="Proteomes" id="UP001500653"/>
    </source>
</evidence>
<feature type="compositionally biased region" description="Polar residues" evidence="1">
    <location>
        <begin position="1"/>
        <end position="17"/>
    </location>
</feature>